<dbReference type="OrthoDB" id="3357519at2759"/>
<proteinExistence type="predicted"/>
<feature type="coiled-coil region" evidence="1">
    <location>
        <begin position="1"/>
        <end position="42"/>
    </location>
</feature>
<dbReference type="InParanoid" id="A0A409YQH1"/>
<evidence type="ECO:0000313" key="3">
    <source>
        <dbReference type="Proteomes" id="UP000284706"/>
    </source>
</evidence>
<sequence length="183" mass="21106">MDSPLEEMAKLQKEKQKYEAKRSRLRIELDSTEHKIGELQSKYGGIHNATSAPILRLPNEITCMIFDYALALSVRMAEGRPVVFGKAWRPPLVEVVISHVCHQWRSIGLSYPQIWSHFRYEVSRSSVVQVPLERFDAYLERSRSAGLELWFDFQRDLDGLDGLPIVRLGIYLPVSARQCPSKY</sequence>
<name>A0A409YQH1_9AGAR</name>
<keyword evidence="1" id="KW-0175">Coiled coil</keyword>
<gene>
    <name evidence="2" type="ORF">CVT26_012406</name>
</gene>
<evidence type="ECO:0000256" key="1">
    <source>
        <dbReference type="SAM" id="Coils"/>
    </source>
</evidence>
<protein>
    <submittedName>
        <fullName evidence="2">Uncharacterized protein</fullName>
    </submittedName>
</protein>
<dbReference type="EMBL" id="NHYE01000503">
    <property type="protein sequence ID" value="PPR05250.1"/>
    <property type="molecule type" value="Genomic_DNA"/>
</dbReference>
<dbReference type="Proteomes" id="UP000284706">
    <property type="component" value="Unassembled WGS sequence"/>
</dbReference>
<accession>A0A409YQH1</accession>
<evidence type="ECO:0000313" key="2">
    <source>
        <dbReference type="EMBL" id="PPR05250.1"/>
    </source>
</evidence>
<dbReference type="AlphaFoldDB" id="A0A409YQH1"/>
<comment type="caution">
    <text evidence="2">The sequence shown here is derived from an EMBL/GenBank/DDBJ whole genome shotgun (WGS) entry which is preliminary data.</text>
</comment>
<reference evidence="2 3" key="1">
    <citation type="journal article" date="2018" name="Evol. Lett.">
        <title>Horizontal gene cluster transfer increased hallucinogenic mushroom diversity.</title>
        <authorList>
            <person name="Reynolds H.T."/>
            <person name="Vijayakumar V."/>
            <person name="Gluck-Thaler E."/>
            <person name="Korotkin H.B."/>
            <person name="Matheny P.B."/>
            <person name="Slot J.C."/>
        </authorList>
    </citation>
    <scope>NUCLEOTIDE SEQUENCE [LARGE SCALE GENOMIC DNA]</scope>
    <source>
        <strain evidence="2 3">SRW20</strain>
    </source>
</reference>
<organism evidence="2 3">
    <name type="scientific">Gymnopilus dilepis</name>
    <dbReference type="NCBI Taxonomy" id="231916"/>
    <lineage>
        <taxon>Eukaryota</taxon>
        <taxon>Fungi</taxon>
        <taxon>Dikarya</taxon>
        <taxon>Basidiomycota</taxon>
        <taxon>Agaricomycotina</taxon>
        <taxon>Agaricomycetes</taxon>
        <taxon>Agaricomycetidae</taxon>
        <taxon>Agaricales</taxon>
        <taxon>Agaricineae</taxon>
        <taxon>Hymenogastraceae</taxon>
        <taxon>Gymnopilus</taxon>
    </lineage>
</organism>
<dbReference type="Gene3D" id="1.20.1280.50">
    <property type="match status" value="1"/>
</dbReference>
<keyword evidence="3" id="KW-1185">Reference proteome</keyword>